<dbReference type="PANTHER" id="PTHR22803">
    <property type="entry name" value="MANNOSE, PHOSPHOLIPASE, LECTIN RECEPTOR RELATED"/>
    <property type="match status" value="1"/>
</dbReference>
<dbReference type="InterPro" id="IPR001304">
    <property type="entry name" value="C-type_lectin-like"/>
</dbReference>
<dbReference type="Proteomes" id="UP000288716">
    <property type="component" value="Unassembled WGS sequence"/>
</dbReference>
<organism evidence="3 4">
    <name type="scientific">Leptotrombidium deliense</name>
    <dbReference type="NCBI Taxonomy" id="299467"/>
    <lineage>
        <taxon>Eukaryota</taxon>
        <taxon>Metazoa</taxon>
        <taxon>Ecdysozoa</taxon>
        <taxon>Arthropoda</taxon>
        <taxon>Chelicerata</taxon>
        <taxon>Arachnida</taxon>
        <taxon>Acari</taxon>
        <taxon>Acariformes</taxon>
        <taxon>Trombidiformes</taxon>
        <taxon>Prostigmata</taxon>
        <taxon>Anystina</taxon>
        <taxon>Parasitengona</taxon>
        <taxon>Trombiculoidea</taxon>
        <taxon>Trombiculidae</taxon>
        <taxon>Leptotrombidium</taxon>
    </lineage>
</organism>
<keyword evidence="1" id="KW-1015">Disulfide bond</keyword>
<dbReference type="InterPro" id="IPR018378">
    <property type="entry name" value="C-type_lectin_CS"/>
</dbReference>
<reference evidence="3 4" key="1">
    <citation type="journal article" date="2018" name="Gigascience">
        <title>Genomes of trombidid mites reveal novel predicted allergens and laterally-transferred genes associated with secondary metabolism.</title>
        <authorList>
            <person name="Dong X."/>
            <person name="Chaisiri K."/>
            <person name="Xia D."/>
            <person name="Armstrong S.D."/>
            <person name="Fang Y."/>
            <person name="Donnelly M.J."/>
            <person name="Kadowaki T."/>
            <person name="McGarry J.W."/>
            <person name="Darby A.C."/>
            <person name="Makepeace B.L."/>
        </authorList>
    </citation>
    <scope>NUCLEOTIDE SEQUENCE [LARGE SCALE GENOMIC DNA]</scope>
    <source>
        <strain evidence="3">UoL-UT</strain>
    </source>
</reference>
<accession>A0A443SMY0</accession>
<proteinExistence type="predicted"/>
<keyword evidence="4" id="KW-1185">Reference proteome</keyword>
<evidence type="ECO:0000256" key="1">
    <source>
        <dbReference type="ARBA" id="ARBA00023157"/>
    </source>
</evidence>
<sequence length="166" mass="19213">MEKFCESIHGSLVSIHSAHDNDLLKRSFLADSTFLGALKEGNSWKWLDGRSHTYENWATGEPNNIDGHEYCISFHNGGKTDGNWNDVPCGYRYYTVCKLRDCDTFNAKEKEAQKLAMKSLIEQSLKDFHSSLFDKLIMAMESRLNQRIDEIFTTLNFRLSQKRFSK</sequence>
<protein>
    <submittedName>
        <fullName evidence="3">Ladderlectin-like</fullName>
    </submittedName>
</protein>
<dbReference type="PROSITE" id="PS00615">
    <property type="entry name" value="C_TYPE_LECTIN_1"/>
    <property type="match status" value="1"/>
</dbReference>
<dbReference type="InterPro" id="IPR050111">
    <property type="entry name" value="C-type_lectin/snaclec_domain"/>
</dbReference>
<dbReference type="InterPro" id="IPR016186">
    <property type="entry name" value="C-type_lectin-like/link_sf"/>
</dbReference>
<dbReference type="Gene3D" id="3.10.100.10">
    <property type="entry name" value="Mannose-Binding Protein A, subunit A"/>
    <property type="match status" value="1"/>
</dbReference>
<name>A0A443SMY0_9ACAR</name>
<evidence type="ECO:0000313" key="3">
    <source>
        <dbReference type="EMBL" id="RWS28879.1"/>
    </source>
</evidence>
<dbReference type="InterPro" id="IPR016187">
    <property type="entry name" value="CTDL_fold"/>
</dbReference>
<dbReference type="EMBL" id="NCKV01001169">
    <property type="protein sequence ID" value="RWS28879.1"/>
    <property type="molecule type" value="Genomic_DNA"/>
</dbReference>
<dbReference type="VEuPathDB" id="VectorBase:LDEU003162"/>
<dbReference type="Pfam" id="PF00059">
    <property type="entry name" value="Lectin_C"/>
    <property type="match status" value="1"/>
</dbReference>
<dbReference type="PROSITE" id="PS50041">
    <property type="entry name" value="C_TYPE_LECTIN_2"/>
    <property type="match status" value="1"/>
</dbReference>
<dbReference type="SMART" id="SM00034">
    <property type="entry name" value="CLECT"/>
    <property type="match status" value="1"/>
</dbReference>
<comment type="caution">
    <text evidence="3">The sequence shown here is derived from an EMBL/GenBank/DDBJ whole genome shotgun (WGS) entry which is preliminary data.</text>
</comment>
<dbReference type="AlphaFoldDB" id="A0A443SMY0"/>
<dbReference type="STRING" id="299467.A0A443SMY0"/>
<dbReference type="CDD" id="cd00037">
    <property type="entry name" value="CLECT"/>
    <property type="match status" value="1"/>
</dbReference>
<evidence type="ECO:0000313" key="4">
    <source>
        <dbReference type="Proteomes" id="UP000288716"/>
    </source>
</evidence>
<gene>
    <name evidence="3" type="ORF">B4U80_04909</name>
</gene>
<feature type="domain" description="C-type lectin" evidence="2">
    <location>
        <begin position="1"/>
        <end position="98"/>
    </location>
</feature>
<dbReference type="OrthoDB" id="7357196at2759"/>
<dbReference type="SUPFAM" id="SSF56436">
    <property type="entry name" value="C-type lectin-like"/>
    <property type="match status" value="1"/>
</dbReference>
<evidence type="ECO:0000259" key="2">
    <source>
        <dbReference type="PROSITE" id="PS50041"/>
    </source>
</evidence>